<organism evidence="6 7">
    <name type="scientific">Zizania palustris</name>
    <name type="common">Northern wild rice</name>
    <dbReference type="NCBI Taxonomy" id="103762"/>
    <lineage>
        <taxon>Eukaryota</taxon>
        <taxon>Viridiplantae</taxon>
        <taxon>Streptophyta</taxon>
        <taxon>Embryophyta</taxon>
        <taxon>Tracheophyta</taxon>
        <taxon>Spermatophyta</taxon>
        <taxon>Magnoliopsida</taxon>
        <taxon>Liliopsida</taxon>
        <taxon>Poales</taxon>
        <taxon>Poaceae</taxon>
        <taxon>BOP clade</taxon>
        <taxon>Oryzoideae</taxon>
        <taxon>Oryzeae</taxon>
        <taxon>Zizaniinae</taxon>
        <taxon>Zizania</taxon>
    </lineage>
</organism>
<evidence type="ECO:0000313" key="6">
    <source>
        <dbReference type="EMBL" id="KAG8060159.1"/>
    </source>
</evidence>
<dbReference type="PROSITE" id="PS00375">
    <property type="entry name" value="UDPGT"/>
    <property type="match status" value="1"/>
</dbReference>
<dbReference type="GO" id="GO:0080044">
    <property type="term" value="F:quercetin 7-O-glucosyltransferase activity"/>
    <property type="evidence" value="ECO:0007669"/>
    <property type="project" value="TreeGrafter"/>
</dbReference>
<dbReference type="InterPro" id="IPR035595">
    <property type="entry name" value="UDP_glycos_trans_CS"/>
</dbReference>
<dbReference type="FunFam" id="3.40.50.2000:FF:000122">
    <property type="entry name" value="Glycosyltransferase"/>
    <property type="match status" value="1"/>
</dbReference>
<accession>A0A8J5SS42</accession>
<dbReference type="PANTHER" id="PTHR11926:SF1402">
    <property type="entry name" value="GLYCOSYLTRANSFERASE"/>
    <property type="match status" value="1"/>
</dbReference>
<evidence type="ECO:0000256" key="4">
    <source>
        <dbReference type="RuleBase" id="RU362057"/>
    </source>
</evidence>
<dbReference type="EC" id="2.4.1.-" evidence="4"/>
<dbReference type="GO" id="GO:0080043">
    <property type="term" value="F:quercetin 3-O-glucosyltransferase activity"/>
    <property type="evidence" value="ECO:0007669"/>
    <property type="project" value="TreeGrafter"/>
</dbReference>
<comment type="caution">
    <text evidence="6">The sequence shown here is derived from an EMBL/GenBank/DDBJ whole genome shotgun (WGS) entry which is preliminary data.</text>
</comment>
<dbReference type="Pfam" id="PF26168">
    <property type="entry name" value="Glyco_transf_N"/>
    <property type="match status" value="1"/>
</dbReference>
<sequence>MDAERERAADGPAAVVFVPFPAQGHINPMINMARALAARGVAVTVALADFIHRRFVGAGNASGGDGVVLVSIPTGIPDDGGPGSDNPGFASIQQAMEHHMPAHLERVLLRDMAGYRVACVVADVLASWAVDVAARCGVTAVGFWPAMAASYLIVAATPELLDKGLVSEAGVPLWTNGVYNGKSQVKVDLNRLLPAELELSTEELPWFSSDPAIQKSRFTFWLRTMERVKSLPCVLVNTFPGESTPAVVVSGYDLQHHQSKKPLVLPVGPLLSGLDQVEGNNLQGGSPAAKNISMWQADRSCMDWLDQQRPRSVTYVSFGSWVAPPAREEITELALGLEATGRPFLWVLKDDQTWRAGLPSRYEEAVAGRGMIIAWAPQEDVLEHEAVGCYLTHCGWNSMLEGVRHGVRLLGYPVSGDHFINCAYITKVLKIGIRLRTTNRSDVEDCIRRIMEGEDGRRLQEKVNEMRDMVMTGDGEARCIATRNIRAFIDGIIGHI</sequence>
<dbReference type="EMBL" id="JAAALK010000287">
    <property type="protein sequence ID" value="KAG8060159.1"/>
    <property type="molecule type" value="Genomic_DNA"/>
</dbReference>
<comment type="similarity">
    <text evidence="1 3">Belongs to the UDP-glycosyltransferase family.</text>
</comment>
<keyword evidence="7" id="KW-1185">Reference proteome</keyword>
<evidence type="ECO:0000313" key="7">
    <source>
        <dbReference type="Proteomes" id="UP000729402"/>
    </source>
</evidence>
<evidence type="ECO:0000256" key="3">
    <source>
        <dbReference type="RuleBase" id="RU003718"/>
    </source>
</evidence>
<name>A0A8J5SS42_ZIZPA</name>
<keyword evidence="2 3" id="KW-0808">Transferase</keyword>
<gene>
    <name evidence="6" type="ORF">GUJ93_ZPchr0002g25646</name>
</gene>
<dbReference type="InterPro" id="IPR002213">
    <property type="entry name" value="UDP_glucos_trans"/>
</dbReference>
<evidence type="ECO:0000256" key="1">
    <source>
        <dbReference type="ARBA" id="ARBA00009995"/>
    </source>
</evidence>
<reference evidence="6" key="1">
    <citation type="journal article" date="2021" name="bioRxiv">
        <title>Whole Genome Assembly and Annotation of Northern Wild Rice, Zizania palustris L., Supports a Whole Genome Duplication in the Zizania Genus.</title>
        <authorList>
            <person name="Haas M."/>
            <person name="Kono T."/>
            <person name="Macchietto M."/>
            <person name="Millas R."/>
            <person name="McGilp L."/>
            <person name="Shao M."/>
            <person name="Duquette J."/>
            <person name="Hirsch C.N."/>
            <person name="Kimball J."/>
        </authorList>
    </citation>
    <scope>NUCLEOTIDE SEQUENCE</scope>
    <source>
        <tissue evidence="6">Fresh leaf tissue</tissue>
    </source>
</reference>
<dbReference type="PANTHER" id="PTHR11926">
    <property type="entry name" value="GLUCOSYL/GLUCURONOSYL TRANSFERASES"/>
    <property type="match status" value="1"/>
</dbReference>
<dbReference type="Pfam" id="PF00201">
    <property type="entry name" value="UDPGT"/>
    <property type="match status" value="1"/>
</dbReference>
<dbReference type="InterPro" id="IPR058980">
    <property type="entry name" value="Glyco_transf_N"/>
</dbReference>
<reference evidence="6" key="2">
    <citation type="submission" date="2021-02" db="EMBL/GenBank/DDBJ databases">
        <authorList>
            <person name="Kimball J.A."/>
            <person name="Haas M.W."/>
            <person name="Macchietto M."/>
            <person name="Kono T."/>
            <person name="Duquette J."/>
            <person name="Shao M."/>
        </authorList>
    </citation>
    <scope>NUCLEOTIDE SEQUENCE</scope>
    <source>
        <tissue evidence="6">Fresh leaf tissue</tissue>
    </source>
</reference>
<evidence type="ECO:0000256" key="2">
    <source>
        <dbReference type="ARBA" id="ARBA00022679"/>
    </source>
</evidence>
<protein>
    <recommendedName>
        <fullName evidence="4">Glycosyltransferase</fullName>
        <ecNumber evidence="4">2.4.1.-</ecNumber>
    </recommendedName>
</protein>
<dbReference type="OrthoDB" id="5835829at2759"/>
<dbReference type="CDD" id="cd03784">
    <property type="entry name" value="GT1_Gtf-like"/>
    <property type="match status" value="1"/>
</dbReference>
<keyword evidence="3" id="KW-0328">Glycosyltransferase</keyword>
<feature type="domain" description="Glycosyltransferase N-terminal" evidence="5">
    <location>
        <begin position="14"/>
        <end position="46"/>
    </location>
</feature>
<dbReference type="Proteomes" id="UP000729402">
    <property type="component" value="Unassembled WGS sequence"/>
</dbReference>
<dbReference type="AlphaFoldDB" id="A0A8J5SS42"/>
<evidence type="ECO:0000259" key="5">
    <source>
        <dbReference type="Pfam" id="PF26168"/>
    </source>
</evidence>
<proteinExistence type="inferred from homology"/>